<sequence>MPRNVESDDLRDLIKKRGIIKGKFTLFVKYVQTLDKTKITELQKAELNERLLKSESLFDKFSDIQDEIELNMSEFQLEKELLEREAFENQFYEIMAQYKCFLKESGSLEHSFCQSNRNFIKLPTISLPSFDGTYDQWLEFRDTFQSLIHNNNDIDNVQKFHYLRSALTGAALQVIKSLEFSSENYITAWDLLENRYNNNRLLVHNHVKALFSAQSISKESAVQIRKLIDTILRNIRALKTLDLYLCYTCLCSSNKLYNNSKGILIRVSQLVTIQILPLYTIGIDDRRIK</sequence>
<name>A0ACC1DI19_9NEOP</name>
<dbReference type="EMBL" id="CM034388">
    <property type="protein sequence ID" value="KAJ0183500.1"/>
    <property type="molecule type" value="Genomic_DNA"/>
</dbReference>
<reference evidence="1 2" key="1">
    <citation type="journal article" date="2021" name="Front. Genet.">
        <title>Chromosome-Level Genome Assembly Reveals Significant Gene Expansion in the Toll and IMD Signaling Pathways of Dendrolimus kikuchii.</title>
        <authorList>
            <person name="Zhou J."/>
            <person name="Wu P."/>
            <person name="Xiong Z."/>
            <person name="Liu N."/>
            <person name="Zhao N."/>
            <person name="Ji M."/>
            <person name="Qiu Y."/>
            <person name="Yang B."/>
        </authorList>
    </citation>
    <scope>NUCLEOTIDE SEQUENCE [LARGE SCALE GENOMIC DNA]</scope>
    <source>
        <strain evidence="1">Ann1</strain>
    </source>
</reference>
<organism evidence="1 2">
    <name type="scientific">Dendrolimus kikuchii</name>
    <dbReference type="NCBI Taxonomy" id="765133"/>
    <lineage>
        <taxon>Eukaryota</taxon>
        <taxon>Metazoa</taxon>
        <taxon>Ecdysozoa</taxon>
        <taxon>Arthropoda</taxon>
        <taxon>Hexapoda</taxon>
        <taxon>Insecta</taxon>
        <taxon>Pterygota</taxon>
        <taxon>Neoptera</taxon>
        <taxon>Endopterygota</taxon>
        <taxon>Lepidoptera</taxon>
        <taxon>Glossata</taxon>
        <taxon>Ditrysia</taxon>
        <taxon>Bombycoidea</taxon>
        <taxon>Lasiocampidae</taxon>
        <taxon>Dendrolimus</taxon>
    </lineage>
</organism>
<evidence type="ECO:0000313" key="2">
    <source>
        <dbReference type="Proteomes" id="UP000824533"/>
    </source>
</evidence>
<keyword evidence="2" id="KW-1185">Reference proteome</keyword>
<protein>
    <submittedName>
        <fullName evidence="1">Uncharacterized protein</fullName>
    </submittedName>
</protein>
<proteinExistence type="predicted"/>
<gene>
    <name evidence="1" type="ORF">K1T71_001476</name>
</gene>
<dbReference type="Proteomes" id="UP000824533">
    <property type="component" value="Linkage Group LG02"/>
</dbReference>
<comment type="caution">
    <text evidence="1">The sequence shown here is derived from an EMBL/GenBank/DDBJ whole genome shotgun (WGS) entry which is preliminary data.</text>
</comment>
<accession>A0ACC1DI19</accession>
<evidence type="ECO:0000313" key="1">
    <source>
        <dbReference type="EMBL" id="KAJ0183500.1"/>
    </source>
</evidence>